<reference evidence="1 2" key="1">
    <citation type="submission" date="2023-12" db="EMBL/GenBank/DDBJ databases">
        <title>Genome sequencing and assembly of bacterial species from a model synthetic community.</title>
        <authorList>
            <person name="Hogle S.L."/>
        </authorList>
    </citation>
    <scope>NUCLEOTIDE SEQUENCE [LARGE SCALE GENOMIC DNA]</scope>
    <source>
        <strain evidence="1 2">HAMBI 2494</strain>
    </source>
</reference>
<keyword evidence="2" id="KW-1185">Reference proteome</keyword>
<name>A0ABZ0WUY5_9BURK</name>
<protein>
    <submittedName>
        <fullName evidence="1">DUF2866 domain-containing protein</fullName>
    </submittedName>
</protein>
<sequence length="73" mass="8192">MQRDTAVKPVQSCRISAPQRHPFGRSYRLVEWTLPDDEDARRQVVPAESSALDIARVVASHIPGRRVLQNGEA</sequence>
<evidence type="ECO:0000313" key="1">
    <source>
        <dbReference type="EMBL" id="WQD81204.1"/>
    </source>
</evidence>
<organism evidence="1 2">
    <name type="scientific">Paraburkholderia kururiensis</name>
    <dbReference type="NCBI Taxonomy" id="984307"/>
    <lineage>
        <taxon>Bacteria</taxon>
        <taxon>Pseudomonadati</taxon>
        <taxon>Pseudomonadota</taxon>
        <taxon>Betaproteobacteria</taxon>
        <taxon>Burkholderiales</taxon>
        <taxon>Burkholderiaceae</taxon>
        <taxon>Paraburkholderia</taxon>
    </lineage>
</organism>
<dbReference type="InterPro" id="IPR021294">
    <property type="entry name" value="DUF2866"/>
</dbReference>
<dbReference type="Pfam" id="PF11065">
    <property type="entry name" value="DUF2866"/>
    <property type="match status" value="1"/>
</dbReference>
<dbReference type="EMBL" id="CP139965">
    <property type="protein sequence ID" value="WQD81204.1"/>
    <property type="molecule type" value="Genomic_DNA"/>
</dbReference>
<gene>
    <name evidence="1" type="ORF">U0042_28870</name>
</gene>
<accession>A0ABZ0WUY5</accession>
<proteinExistence type="predicted"/>
<dbReference type="Proteomes" id="UP001325479">
    <property type="component" value="Chromosome"/>
</dbReference>
<evidence type="ECO:0000313" key="2">
    <source>
        <dbReference type="Proteomes" id="UP001325479"/>
    </source>
</evidence>